<dbReference type="GO" id="GO:0042597">
    <property type="term" value="C:periplasmic space"/>
    <property type="evidence" value="ECO:0007669"/>
    <property type="project" value="UniProtKB-SubCell"/>
</dbReference>
<evidence type="ECO:0000256" key="3">
    <source>
        <dbReference type="ARBA" id="ARBA00022764"/>
    </source>
</evidence>
<dbReference type="GO" id="GO:0055085">
    <property type="term" value="P:transmembrane transport"/>
    <property type="evidence" value="ECO:0007669"/>
    <property type="project" value="InterPro"/>
</dbReference>
<organism evidence="4 5">
    <name type="scientific">Pararhodobacter oceanensis</name>
    <dbReference type="NCBI Taxonomy" id="2172121"/>
    <lineage>
        <taxon>Bacteria</taxon>
        <taxon>Pseudomonadati</taxon>
        <taxon>Pseudomonadota</taxon>
        <taxon>Alphaproteobacteria</taxon>
        <taxon>Rhodobacterales</taxon>
        <taxon>Paracoccaceae</taxon>
        <taxon>Pararhodobacter</taxon>
    </lineage>
</organism>
<dbReference type="PANTHER" id="PTHR33376">
    <property type="match status" value="1"/>
</dbReference>
<evidence type="ECO:0000256" key="2">
    <source>
        <dbReference type="ARBA" id="ARBA00022729"/>
    </source>
</evidence>
<protein>
    <submittedName>
        <fullName evidence="4">ABC transporter substrate-binding protein</fullName>
    </submittedName>
</protein>
<name>A0A2T8HRP4_9RHOB</name>
<evidence type="ECO:0000256" key="1">
    <source>
        <dbReference type="ARBA" id="ARBA00004418"/>
    </source>
</evidence>
<dbReference type="AlphaFoldDB" id="A0A2T8HRP4"/>
<dbReference type="InterPro" id="IPR038404">
    <property type="entry name" value="TRAP_DctP_sf"/>
</dbReference>
<keyword evidence="2" id="KW-0732">Signal</keyword>
<dbReference type="PANTHER" id="PTHR33376:SF15">
    <property type="entry name" value="BLL6794 PROTEIN"/>
    <property type="match status" value="1"/>
</dbReference>
<sequence>MQIKINGPAVSATRASDRDDHILTRARLRPHDIKSREDSMNTRFALAGLFFGMQMFTFTSAAGADTTLRFGWYGSAEADFNRDGTFVWGEMVEEATEGRVQVEFLASPPGSPVVFHDLIRDRVMDAGYYSPGIQQRPFVLHRVAELPFLGDSAEANSVAYWRIYQEYLAAAGENDEVVVVTVSTHGPGMIHNSERPVISAADLEGLKMRVPGDTIGQLADSLGAVAMSVPFTEVSQVISSGIVDGIFVPYNAVRDMSLARYLPYTTDVPGGLYNFVFHFAINREAWAEISAEDQAAIMEISGESGARLIGRSWDVGDAAGREYVAEEGVDVVDMSPEFRAEIEAAFAPIEEEWFENAANLGVDGRAALAAYRDEVARLNAELAE</sequence>
<evidence type="ECO:0000313" key="5">
    <source>
        <dbReference type="Proteomes" id="UP000245911"/>
    </source>
</evidence>
<dbReference type="Proteomes" id="UP000245911">
    <property type="component" value="Unassembled WGS sequence"/>
</dbReference>
<reference evidence="4 5" key="1">
    <citation type="submission" date="2018-04" db="EMBL/GenBank/DDBJ databases">
        <title>Pararhodobacter oceanense sp. nov., isolated from marine intertidal sediment.</title>
        <authorList>
            <person name="Wang X.-L."/>
            <person name="Du Z.-J."/>
        </authorList>
    </citation>
    <scope>NUCLEOTIDE SEQUENCE [LARGE SCALE GENOMIC DNA]</scope>
    <source>
        <strain evidence="4 5">AM505</strain>
    </source>
</reference>
<dbReference type="OrthoDB" id="7822595at2"/>
<evidence type="ECO:0000313" key="4">
    <source>
        <dbReference type="EMBL" id="PVH28094.1"/>
    </source>
</evidence>
<dbReference type="EMBL" id="QDKM01000006">
    <property type="protein sequence ID" value="PVH28094.1"/>
    <property type="molecule type" value="Genomic_DNA"/>
</dbReference>
<keyword evidence="3" id="KW-0574">Periplasm</keyword>
<accession>A0A2T8HRP4</accession>
<dbReference type="Pfam" id="PF03480">
    <property type="entry name" value="DctP"/>
    <property type="match status" value="1"/>
</dbReference>
<gene>
    <name evidence="4" type="ORF">DDE20_13300</name>
</gene>
<keyword evidence="5" id="KW-1185">Reference proteome</keyword>
<dbReference type="Gene3D" id="3.40.190.170">
    <property type="entry name" value="Bacterial extracellular solute-binding protein, family 7"/>
    <property type="match status" value="1"/>
</dbReference>
<comment type="subcellular location">
    <subcellularLocation>
        <location evidence="1">Periplasm</location>
    </subcellularLocation>
</comment>
<comment type="caution">
    <text evidence="4">The sequence shown here is derived from an EMBL/GenBank/DDBJ whole genome shotgun (WGS) entry which is preliminary data.</text>
</comment>
<proteinExistence type="predicted"/>
<dbReference type="InterPro" id="IPR018389">
    <property type="entry name" value="DctP_fam"/>
</dbReference>
<dbReference type="CDD" id="cd13665">
    <property type="entry name" value="PBP2_TRAP_Dctp3_4"/>
    <property type="match status" value="1"/>
</dbReference>
<dbReference type="NCBIfam" id="NF037995">
    <property type="entry name" value="TRAP_S1"/>
    <property type="match status" value="1"/>
</dbReference>